<protein>
    <submittedName>
        <fullName evidence="1">Uncharacterized protein</fullName>
    </submittedName>
</protein>
<comment type="caution">
    <text evidence="1">The sequence shown here is derived from an EMBL/GenBank/DDBJ whole genome shotgun (WGS) entry which is preliminary data.</text>
</comment>
<proteinExistence type="predicted"/>
<name>B9XD57_PEDPL</name>
<dbReference type="AlphaFoldDB" id="B9XD57"/>
<evidence type="ECO:0000313" key="1">
    <source>
        <dbReference type="EMBL" id="EEF62003.1"/>
    </source>
</evidence>
<organism evidence="1 2">
    <name type="scientific">Pedosphaera parvula (strain Ellin514)</name>
    <dbReference type="NCBI Taxonomy" id="320771"/>
    <lineage>
        <taxon>Bacteria</taxon>
        <taxon>Pseudomonadati</taxon>
        <taxon>Verrucomicrobiota</taxon>
        <taxon>Pedosphaerae</taxon>
        <taxon>Pedosphaerales</taxon>
        <taxon>Pedosphaeraceae</taxon>
        <taxon>Pedosphaera</taxon>
    </lineage>
</organism>
<gene>
    <name evidence="1" type="ORF">Cflav_PD6278</name>
</gene>
<dbReference type="Proteomes" id="UP000003688">
    <property type="component" value="Unassembled WGS sequence"/>
</dbReference>
<reference evidence="1 2" key="1">
    <citation type="journal article" date="2011" name="J. Bacteriol.">
        <title>Genome sequence of 'Pedosphaera parvula' Ellin514, an aerobic Verrucomicrobial isolate from pasture soil.</title>
        <authorList>
            <person name="Kant R."/>
            <person name="van Passel M.W."/>
            <person name="Sangwan P."/>
            <person name="Palva A."/>
            <person name="Lucas S."/>
            <person name="Copeland A."/>
            <person name="Lapidus A."/>
            <person name="Glavina Del Rio T."/>
            <person name="Dalin E."/>
            <person name="Tice H."/>
            <person name="Bruce D."/>
            <person name="Goodwin L."/>
            <person name="Pitluck S."/>
            <person name="Chertkov O."/>
            <person name="Larimer F.W."/>
            <person name="Land M.L."/>
            <person name="Hauser L."/>
            <person name="Brettin T.S."/>
            <person name="Detter J.C."/>
            <person name="Han S."/>
            <person name="de Vos W.M."/>
            <person name="Janssen P.H."/>
            <person name="Smidt H."/>
        </authorList>
    </citation>
    <scope>NUCLEOTIDE SEQUENCE [LARGE SCALE GENOMIC DNA]</scope>
    <source>
        <strain evidence="1 2">Ellin514</strain>
    </source>
</reference>
<accession>B9XD57</accession>
<keyword evidence="2" id="KW-1185">Reference proteome</keyword>
<dbReference type="EMBL" id="ABOX02000006">
    <property type="protein sequence ID" value="EEF62003.1"/>
    <property type="molecule type" value="Genomic_DNA"/>
</dbReference>
<evidence type="ECO:0000313" key="2">
    <source>
        <dbReference type="Proteomes" id="UP000003688"/>
    </source>
</evidence>
<feature type="non-terminal residue" evidence="1">
    <location>
        <position position="98"/>
    </location>
</feature>
<sequence length="98" mass="11165">MRAEITRYEVGKPLTRPMDMPSPLKYSLGEEGGVFWWCKGAWRVRVADRFYDAGTLKGGQHAGMAGSKSQGAWEFGWWMTVKKILRINTRVRKVSEGI</sequence>